<accession>A0A0E9REX3</accession>
<dbReference type="AlphaFoldDB" id="A0A0E9REX3"/>
<reference evidence="2" key="2">
    <citation type="journal article" date="2015" name="Fish Shellfish Immunol.">
        <title>Early steps in the European eel (Anguilla anguilla)-Vibrio vulnificus interaction in the gills: Role of the RtxA13 toxin.</title>
        <authorList>
            <person name="Callol A."/>
            <person name="Pajuelo D."/>
            <person name="Ebbesson L."/>
            <person name="Teles M."/>
            <person name="MacKenzie S."/>
            <person name="Amaro C."/>
        </authorList>
    </citation>
    <scope>NUCLEOTIDE SEQUENCE</scope>
</reference>
<evidence type="ECO:0000256" key="1">
    <source>
        <dbReference type="SAM" id="MobiDB-lite"/>
    </source>
</evidence>
<name>A0A0E9REX3_ANGAN</name>
<dbReference type="EMBL" id="GBXM01081245">
    <property type="protein sequence ID" value="JAH27332.1"/>
    <property type="molecule type" value="Transcribed_RNA"/>
</dbReference>
<feature type="region of interest" description="Disordered" evidence="1">
    <location>
        <begin position="1"/>
        <end position="46"/>
    </location>
</feature>
<proteinExistence type="predicted"/>
<reference evidence="2" key="1">
    <citation type="submission" date="2014-11" db="EMBL/GenBank/DDBJ databases">
        <authorList>
            <person name="Amaro Gonzalez C."/>
        </authorList>
    </citation>
    <scope>NUCLEOTIDE SEQUENCE</scope>
</reference>
<evidence type="ECO:0000313" key="2">
    <source>
        <dbReference type="EMBL" id="JAH27332.1"/>
    </source>
</evidence>
<protein>
    <submittedName>
        <fullName evidence="2">Uncharacterized protein</fullName>
    </submittedName>
</protein>
<feature type="compositionally biased region" description="Polar residues" evidence="1">
    <location>
        <begin position="12"/>
        <end position="25"/>
    </location>
</feature>
<organism evidence="2">
    <name type="scientific">Anguilla anguilla</name>
    <name type="common">European freshwater eel</name>
    <name type="synonym">Muraena anguilla</name>
    <dbReference type="NCBI Taxonomy" id="7936"/>
    <lineage>
        <taxon>Eukaryota</taxon>
        <taxon>Metazoa</taxon>
        <taxon>Chordata</taxon>
        <taxon>Craniata</taxon>
        <taxon>Vertebrata</taxon>
        <taxon>Euteleostomi</taxon>
        <taxon>Actinopterygii</taxon>
        <taxon>Neopterygii</taxon>
        <taxon>Teleostei</taxon>
        <taxon>Anguilliformes</taxon>
        <taxon>Anguillidae</taxon>
        <taxon>Anguilla</taxon>
    </lineage>
</organism>
<sequence length="46" mass="5113">MGALPEPYASPDSKTTQQAGIQMQDFTGKKNRKRERLLSLHTVPGQ</sequence>